<comment type="caution">
    <text evidence="1">The sequence shown here is derived from an EMBL/GenBank/DDBJ whole genome shotgun (WGS) entry which is preliminary data.</text>
</comment>
<dbReference type="AlphaFoldDB" id="A0A6G0VXE8"/>
<evidence type="ECO:0000313" key="2">
    <source>
        <dbReference type="Proteomes" id="UP000478052"/>
    </source>
</evidence>
<gene>
    <name evidence="1" type="ORF">FWK35_00028060</name>
</gene>
<protein>
    <submittedName>
        <fullName evidence="1">Uncharacterized protein</fullName>
    </submittedName>
</protein>
<dbReference type="EMBL" id="VUJU01010813">
    <property type="protein sequence ID" value="KAF0712896.1"/>
    <property type="molecule type" value="Genomic_DNA"/>
</dbReference>
<proteinExistence type="predicted"/>
<sequence length="180" mass="21394">MCSKMSALAFHLFVKTDRGGVLNIIVLYKDQELEPIKDEILLRNESDCSNSDFTTDDDNDNIPCKKITITLSPEEWRNQAKNYMTLPRGEWTHVIAEHFWEHTHLQYCLVLKQAKVYPIGEVVRKNSKRVTEKREFLRKTSFRPNRLFYMVVNQKLITFKFLRNLSKTRKCTIFHNAFEF</sequence>
<name>A0A6G0VXE8_APHCR</name>
<reference evidence="1 2" key="1">
    <citation type="submission" date="2019-08" db="EMBL/GenBank/DDBJ databases">
        <title>Whole genome of Aphis craccivora.</title>
        <authorList>
            <person name="Voronova N.V."/>
            <person name="Shulinski R.S."/>
            <person name="Bandarenka Y.V."/>
            <person name="Zhorov D.G."/>
            <person name="Warner D."/>
        </authorList>
    </citation>
    <scope>NUCLEOTIDE SEQUENCE [LARGE SCALE GENOMIC DNA]</scope>
    <source>
        <strain evidence="1">180601</strain>
        <tissue evidence="1">Whole Body</tissue>
    </source>
</reference>
<dbReference type="Proteomes" id="UP000478052">
    <property type="component" value="Unassembled WGS sequence"/>
</dbReference>
<keyword evidence="2" id="KW-1185">Reference proteome</keyword>
<evidence type="ECO:0000313" key="1">
    <source>
        <dbReference type="EMBL" id="KAF0712896.1"/>
    </source>
</evidence>
<organism evidence="1 2">
    <name type="scientific">Aphis craccivora</name>
    <name type="common">Cowpea aphid</name>
    <dbReference type="NCBI Taxonomy" id="307492"/>
    <lineage>
        <taxon>Eukaryota</taxon>
        <taxon>Metazoa</taxon>
        <taxon>Ecdysozoa</taxon>
        <taxon>Arthropoda</taxon>
        <taxon>Hexapoda</taxon>
        <taxon>Insecta</taxon>
        <taxon>Pterygota</taxon>
        <taxon>Neoptera</taxon>
        <taxon>Paraneoptera</taxon>
        <taxon>Hemiptera</taxon>
        <taxon>Sternorrhyncha</taxon>
        <taxon>Aphidomorpha</taxon>
        <taxon>Aphidoidea</taxon>
        <taxon>Aphididae</taxon>
        <taxon>Aphidini</taxon>
        <taxon>Aphis</taxon>
        <taxon>Aphis</taxon>
    </lineage>
</organism>
<accession>A0A6G0VXE8</accession>